<feature type="transmembrane region" description="Helical" evidence="6">
    <location>
        <begin position="157"/>
        <end position="178"/>
    </location>
</feature>
<feature type="transmembrane region" description="Helical" evidence="6">
    <location>
        <begin position="31"/>
        <end position="49"/>
    </location>
</feature>
<dbReference type="SMART" id="SM00387">
    <property type="entry name" value="HATPase_c"/>
    <property type="match status" value="1"/>
</dbReference>
<dbReference type="InterPro" id="IPR036890">
    <property type="entry name" value="HATPase_C_sf"/>
</dbReference>
<evidence type="ECO:0000256" key="5">
    <source>
        <dbReference type="ARBA" id="ARBA00022777"/>
    </source>
</evidence>
<reference evidence="9 10" key="1">
    <citation type="journal article" date="2021" name="Int. J. Syst. Evol. Microbiol.">
        <title>Steroidobacter gossypii sp. nov., isolated from soil of cotton cropping field.</title>
        <authorList>
            <person name="Huang R."/>
            <person name="Yang S."/>
            <person name="Zhen C."/>
            <person name="Liu W."/>
        </authorList>
    </citation>
    <scope>NUCLEOTIDE SEQUENCE [LARGE SCALE GENOMIC DNA]</scope>
    <source>
        <strain evidence="9 10">S1-65</strain>
    </source>
</reference>
<feature type="domain" description="PAC" evidence="8">
    <location>
        <begin position="421"/>
        <end position="473"/>
    </location>
</feature>
<evidence type="ECO:0000256" key="2">
    <source>
        <dbReference type="ARBA" id="ARBA00012438"/>
    </source>
</evidence>
<dbReference type="CDD" id="cd00130">
    <property type="entry name" value="PAS"/>
    <property type="match status" value="1"/>
</dbReference>
<dbReference type="SMART" id="SM00086">
    <property type="entry name" value="PAC"/>
    <property type="match status" value="1"/>
</dbReference>
<evidence type="ECO:0000256" key="3">
    <source>
        <dbReference type="ARBA" id="ARBA00022553"/>
    </source>
</evidence>
<dbReference type="PANTHER" id="PTHR43304:SF1">
    <property type="entry name" value="PAC DOMAIN-CONTAINING PROTEIN"/>
    <property type="match status" value="1"/>
</dbReference>
<evidence type="ECO:0000313" key="10">
    <source>
        <dbReference type="Proteomes" id="UP000661077"/>
    </source>
</evidence>
<accession>A0ABS1WYI2</accession>
<evidence type="ECO:0000256" key="6">
    <source>
        <dbReference type="SAM" id="Phobius"/>
    </source>
</evidence>
<feature type="transmembrane region" description="Helical" evidence="6">
    <location>
        <begin position="56"/>
        <end position="75"/>
    </location>
</feature>
<dbReference type="Gene3D" id="3.30.565.10">
    <property type="entry name" value="Histidine kinase-like ATPase, C-terminal domain"/>
    <property type="match status" value="1"/>
</dbReference>
<keyword evidence="10" id="KW-1185">Reference proteome</keyword>
<dbReference type="InterPro" id="IPR013655">
    <property type="entry name" value="PAS_fold_3"/>
</dbReference>
<dbReference type="InterPro" id="IPR005467">
    <property type="entry name" value="His_kinase_dom"/>
</dbReference>
<feature type="transmembrane region" description="Helical" evidence="6">
    <location>
        <begin position="125"/>
        <end position="145"/>
    </location>
</feature>
<keyword evidence="4" id="KW-0808">Transferase</keyword>
<keyword evidence="5" id="KW-0418">Kinase</keyword>
<dbReference type="PROSITE" id="PS50113">
    <property type="entry name" value="PAC"/>
    <property type="match status" value="1"/>
</dbReference>
<evidence type="ECO:0000259" key="8">
    <source>
        <dbReference type="PROSITE" id="PS50113"/>
    </source>
</evidence>
<dbReference type="SUPFAM" id="SSF47384">
    <property type="entry name" value="Homodimeric domain of signal transducing histidine kinase"/>
    <property type="match status" value="1"/>
</dbReference>
<keyword evidence="6" id="KW-0472">Membrane</keyword>
<dbReference type="PROSITE" id="PS50109">
    <property type="entry name" value="HIS_KIN"/>
    <property type="match status" value="1"/>
</dbReference>
<gene>
    <name evidence="9" type="ORF">JM946_14975</name>
</gene>
<dbReference type="InterPro" id="IPR035965">
    <property type="entry name" value="PAS-like_dom_sf"/>
</dbReference>
<comment type="catalytic activity">
    <reaction evidence="1">
        <text>ATP + protein L-histidine = ADP + protein N-phospho-L-histidine.</text>
        <dbReference type="EC" id="2.7.13.3"/>
    </reaction>
</comment>
<dbReference type="SUPFAM" id="SSF55874">
    <property type="entry name" value="ATPase domain of HSP90 chaperone/DNA topoisomerase II/histidine kinase"/>
    <property type="match status" value="1"/>
</dbReference>
<dbReference type="RefSeq" id="WP_203168104.1">
    <property type="nucleotide sequence ID" value="NZ_JAEVLS010000003.1"/>
</dbReference>
<dbReference type="InterPro" id="IPR000700">
    <property type="entry name" value="PAS-assoc_C"/>
</dbReference>
<dbReference type="PANTHER" id="PTHR43304">
    <property type="entry name" value="PHYTOCHROME-LIKE PROTEIN CPH1"/>
    <property type="match status" value="1"/>
</dbReference>
<feature type="transmembrane region" description="Helical" evidence="6">
    <location>
        <begin position="263"/>
        <end position="281"/>
    </location>
</feature>
<dbReference type="InterPro" id="IPR052162">
    <property type="entry name" value="Sensor_kinase/Photoreceptor"/>
</dbReference>
<dbReference type="SUPFAM" id="SSF55785">
    <property type="entry name" value="PYP-like sensor domain (PAS domain)"/>
    <property type="match status" value="1"/>
</dbReference>
<evidence type="ECO:0000256" key="1">
    <source>
        <dbReference type="ARBA" id="ARBA00000085"/>
    </source>
</evidence>
<dbReference type="PRINTS" id="PR00344">
    <property type="entry name" value="BCTRLSENSOR"/>
</dbReference>
<feature type="domain" description="Histidine kinase" evidence="7">
    <location>
        <begin position="509"/>
        <end position="723"/>
    </location>
</feature>
<dbReference type="InterPro" id="IPR003594">
    <property type="entry name" value="HATPase_dom"/>
</dbReference>
<feature type="transmembrane region" description="Helical" evidence="6">
    <location>
        <begin position="190"/>
        <end position="212"/>
    </location>
</feature>
<dbReference type="Pfam" id="PF00512">
    <property type="entry name" value="HisKA"/>
    <property type="match status" value="1"/>
</dbReference>
<name>A0ABS1WYI2_9GAMM</name>
<dbReference type="NCBIfam" id="TIGR00229">
    <property type="entry name" value="sensory_box"/>
    <property type="match status" value="1"/>
</dbReference>
<dbReference type="Proteomes" id="UP000661077">
    <property type="component" value="Unassembled WGS sequence"/>
</dbReference>
<feature type="transmembrane region" description="Helical" evidence="6">
    <location>
        <begin position="95"/>
        <end position="113"/>
    </location>
</feature>
<dbReference type="InterPro" id="IPR004358">
    <property type="entry name" value="Sig_transdc_His_kin-like_C"/>
</dbReference>
<evidence type="ECO:0000259" key="7">
    <source>
        <dbReference type="PROSITE" id="PS50109"/>
    </source>
</evidence>
<dbReference type="Pfam" id="PF08447">
    <property type="entry name" value="PAS_3"/>
    <property type="match status" value="1"/>
</dbReference>
<organism evidence="9 10">
    <name type="scientific">Steroidobacter gossypii</name>
    <dbReference type="NCBI Taxonomy" id="2805490"/>
    <lineage>
        <taxon>Bacteria</taxon>
        <taxon>Pseudomonadati</taxon>
        <taxon>Pseudomonadota</taxon>
        <taxon>Gammaproteobacteria</taxon>
        <taxon>Steroidobacterales</taxon>
        <taxon>Steroidobacteraceae</taxon>
        <taxon>Steroidobacter</taxon>
    </lineage>
</organism>
<keyword evidence="6" id="KW-0812">Transmembrane</keyword>
<dbReference type="EMBL" id="JAEVLS010000003">
    <property type="protein sequence ID" value="MBM0106034.1"/>
    <property type="molecule type" value="Genomic_DNA"/>
</dbReference>
<evidence type="ECO:0000256" key="4">
    <source>
        <dbReference type="ARBA" id="ARBA00022679"/>
    </source>
</evidence>
<feature type="transmembrane region" description="Helical" evidence="6">
    <location>
        <begin position="293"/>
        <end position="311"/>
    </location>
</feature>
<keyword evidence="3" id="KW-0597">Phosphoprotein</keyword>
<dbReference type="InterPro" id="IPR001610">
    <property type="entry name" value="PAC"/>
</dbReference>
<dbReference type="CDD" id="cd00082">
    <property type="entry name" value="HisKA"/>
    <property type="match status" value="1"/>
</dbReference>
<dbReference type="InterPro" id="IPR003661">
    <property type="entry name" value="HisK_dim/P_dom"/>
</dbReference>
<sequence>MKAWVAALLLYALLVYTDLLSYDAITIVNDIAWMIAAALAAISSLRAALSSEGRHRAAWMIFALACTAWTAGQIVWNVYELYLGVRVPFPSYADVGYLAFGPLMILGLFTLRATQPERRLTWLRVANLGLILCTLAGLLIGTLTRPFAEMRQSLADSLIVVTENVTIMLAFIVAIYFLWSYRWGERLTSYSLLTLSLAVQAITGLMYTHGILVNEYGATSLFNVGWLLGFALHQWAAEVQVSVDKRGQPDAPAAGPSQGWVEAVVPSFLLICVAASAALLAEELTVETIQWRTLVLVIFAAILASREAWLYCQGQQLRAAFDVSEQALTRARERLTSVDTKRRQLEREVELTARAGGVGLWEWDILSNEVRFSAEYKRQLGYGEHELPDRFEEWSSRLHPDEYSEVMAYLDRFIRHPEQELTIEHRLRNRDGVYRWFLARGRLAQDTSGRSGRMMGSIVDITTFKELEQSLRDSERRYRELVDALEGRVGERTRELSDAYRESRNFAYAVAHDLKAPLRAINGFCALLEQSVGTRLTEVERGYIERARQGATRMAGLIDDLLNYSRLEHREQRFGPIDCREFVEDLLDTMADVIEEARAEIQVDLDRTPVLADSEGLRIVLTNLLENALKFSRNSQPPRVVFDSCLDSGRYVLKVRDNGIGFDPAYRDKIFEIFNRLHAAGYEGTGIGLALVRKAVQRMGGEVWADSKPGQGATFYVSLKLAHAEVIRRTL</sequence>
<dbReference type="EC" id="2.7.13.3" evidence="2"/>
<protein>
    <recommendedName>
        <fullName evidence="2">histidine kinase</fullName>
        <ecNumber evidence="2">2.7.13.3</ecNumber>
    </recommendedName>
</protein>
<dbReference type="SMART" id="SM00388">
    <property type="entry name" value="HisKA"/>
    <property type="match status" value="1"/>
</dbReference>
<evidence type="ECO:0000313" key="9">
    <source>
        <dbReference type="EMBL" id="MBM0106034.1"/>
    </source>
</evidence>
<keyword evidence="6" id="KW-1133">Transmembrane helix</keyword>
<comment type="caution">
    <text evidence="9">The sequence shown here is derived from an EMBL/GenBank/DDBJ whole genome shotgun (WGS) entry which is preliminary data.</text>
</comment>
<dbReference type="Gene3D" id="1.10.287.130">
    <property type="match status" value="1"/>
</dbReference>
<dbReference type="InterPro" id="IPR036097">
    <property type="entry name" value="HisK_dim/P_sf"/>
</dbReference>
<dbReference type="Pfam" id="PF02518">
    <property type="entry name" value="HATPase_c"/>
    <property type="match status" value="1"/>
</dbReference>
<proteinExistence type="predicted"/>
<dbReference type="Gene3D" id="3.30.450.20">
    <property type="entry name" value="PAS domain"/>
    <property type="match status" value="1"/>
</dbReference>
<dbReference type="InterPro" id="IPR000014">
    <property type="entry name" value="PAS"/>
</dbReference>